<reference evidence="2" key="1">
    <citation type="journal article" date="2014" name="Front. Microbiol.">
        <title>High frequency of phylogenetically diverse reductive dehalogenase-homologous genes in deep subseafloor sedimentary metagenomes.</title>
        <authorList>
            <person name="Kawai M."/>
            <person name="Futagami T."/>
            <person name="Toyoda A."/>
            <person name="Takaki Y."/>
            <person name="Nishi S."/>
            <person name="Hori S."/>
            <person name="Arai W."/>
            <person name="Tsubouchi T."/>
            <person name="Morono Y."/>
            <person name="Uchiyama I."/>
            <person name="Ito T."/>
            <person name="Fujiyama A."/>
            <person name="Inagaki F."/>
            <person name="Takami H."/>
        </authorList>
    </citation>
    <scope>NUCLEOTIDE SEQUENCE</scope>
    <source>
        <strain evidence="2">Expedition CK06-06</strain>
    </source>
</reference>
<evidence type="ECO:0008006" key="3">
    <source>
        <dbReference type="Google" id="ProtNLM"/>
    </source>
</evidence>
<accession>X1R8I8</accession>
<feature type="compositionally biased region" description="Low complexity" evidence="1">
    <location>
        <begin position="38"/>
        <end position="56"/>
    </location>
</feature>
<sequence>VLTKNKPKLKRIAEELIAKETLEGDELEALFGETAAADVPEATATPVPTPVTASTEAKAKPVSKKTRVSPRLIPKQAPASS</sequence>
<dbReference type="SUPFAM" id="SSF140990">
    <property type="entry name" value="FtsH protease domain-like"/>
    <property type="match status" value="1"/>
</dbReference>
<name>X1R8I8_9ZZZZ</name>
<proteinExistence type="predicted"/>
<dbReference type="GO" id="GO:0004176">
    <property type="term" value="F:ATP-dependent peptidase activity"/>
    <property type="evidence" value="ECO:0007669"/>
    <property type="project" value="InterPro"/>
</dbReference>
<comment type="caution">
    <text evidence="2">The sequence shown here is derived from an EMBL/GenBank/DDBJ whole genome shotgun (WGS) entry which is preliminary data.</text>
</comment>
<evidence type="ECO:0000256" key="1">
    <source>
        <dbReference type="SAM" id="MobiDB-lite"/>
    </source>
</evidence>
<dbReference type="GO" id="GO:0005524">
    <property type="term" value="F:ATP binding"/>
    <property type="evidence" value="ECO:0007669"/>
    <property type="project" value="InterPro"/>
</dbReference>
<feature type="non-terminal residue" evidence="2">
    <location>
        <position position="1"/>
    </location>
</feature>
<feature type="region of interest" description="Disordered" evidence="1">
    <location>
        <begin position="38"/>
        <end position="81"/>
    </location>
</feature>
<protein>
    <recommendedName>
        <fullName evidence="3">Peptidase M41 domain-containing protein</fullName>
    </recommendedName>
</protein>
<dbReference type="GO" id="GO:0006508">
    <property type="term" value="P:proteolysis"/>
    <property type="evidence" value="ECO:0007669"/>
    <property type="project" value="InterPro"/>
</dbReference>
<organism evidence="2">
    <name type="scientific">marine sediment metagenome</name>
    <dbReference type="NCBI Taxonomy" id="412755"/>
    <lineage>
        <taxon>unclassified sequences</taxon>
        <taxon>metagenomes</taxon>
        <taxon>ecological metagenomes</taxon>
    </lineage>
</organism>
<dbReference type="AlphaFoldDB" id="X1R8I8"/>
<dbReference type="InterPro" id="IPR037219">
    <property type="entry name" value="Peptidase_M41-like"/>
</dbReference>
<dbReference type="GO" id="GO:0004222">
    <property type="term" value="F:metalloendopeptidase activity"/>
    <property type="evidence" value="ECO:0007669"/>
    <property type="project" value="InterPro"/>
</dbReference>
<dbReference type="EMBL" id="BARW01009154">
    <property type="protein sequence ID" value="GAI76878.1"/>
    <property type="molecule type" value="Genomic_DNA"/>
</dbReference>
<evidence type="ECO:0000313" key="2">
    <source>
        <dbReference type="EMBL" id="GAI76878.1"/>
    </source>
</evidence>
<gene>
    <name evidence="2" type="ORF">S12H4_18520</name>
</gene>
<dbReference type="Gene3D" id="1.20.58.760">
    <property type="entry name" value="Peptidase M41"/>
    <property type="match status" value="1"/>
</dbReference>